<accession>A0A0F9HX59</accession>
<dbReference type="InterPro" id="IPR008713">
    <property type="entry name" value="Phage_lambda_NinG"/>
</dbReference>
<proteinExistence type="predicted"/>
<comment type="caution">
    <text evidence="1">The sequence shown here is derived from an EMBL/GenBank/DDBJ whole genome shotgun (WGS) entry which is preliminary data.</text>
</comment>
<gene>
    <name evidence="1" type="ORF">LCGC14_1652460</name>
</gene>
<dbReference type="Pfam" id="PF05766">
    <property type="entry name" value="NinG"/>
    <property type="match status" value="1"/>
</dbReference>
<evidence type="ECO:0008006" key="2">
    <source>
        <dbReference type="Google" id="ProtNLM"/>
    </source>
</evidence>
<sequence>MAKTTPKSKASKAMSRYIRLRDALAYCKEHGINLDQFSRPEDIIGQCCTCGGVKSWFRMDAGHWKGRGIGGGSGVYFDERNVDLQCKRCNGFMGGAVEAHEEYLVLKHGQDVVDEITRLHYSRIDMKSLAMQAMEQMYKDKYDELLKEL</sequence>
<dbReference type="AlphaFoldDB" id="A0A0F9HX59"/>
<dbReference type="EMBL" id="LAZR01013917">
    <property type="protein sequence ID" value="KKM19747.1"/>
    <property type="molecule type" value="Genomic_DNA"/>
</dbReference>
<organism evidence="1">
    <name type="scientific">marine sediment metagenome</name>
    <dbReference type="NCBI Taxonomy" id="412755"/>
    <lineage>
        <taxon>unclassified sequences</taxon>
        <taxon>metagenomes</taxon>
        <taxon>ecological metagenomes</taxon>
    </lineage>
</organism>
<name>A0A0F9HX59_9ZZZZ</name>
<reference evidence="1" key="1">
    <citation type="journal article" date="2015" name="Nature">
        <title>Complex archaea that bridge the gap between prokaryotes and eukaryotes.</title>
        <authorList>
            <person name="Spang A."/>
            <person name="Saw J.H."/>
            <person name="Jorgensen S.L."/>
            <person name="Zaremba-Niedzwiedzka K."/>
            <person name="Martijn J."/>
            <person name="Lind A.E."/>
            <person name="van Eijk R."/>
            <person name="Schleper C."/>
            <person name="Guy L."/>
            <person name="Ettema T.J."/>
        </authorList>
    </citation>
    <scope>NUCLEOTIDE SEQUENCE</scope>
</reference>
<protein>
    <recommendedName>
        <fullName evidence="2">Protein ninG</fullName>
    </recommendedName>
</protein>
<evidence type="ECO:0000313" key="1">
    <source>
        <dbReference type="EMBL" id="KKM19747.1"/>
    </source>
</evidence>